<evidence type="ECO:0000313" key="4">
    <source>
        <dbReference type="EMBL" id="MCV2370210.1"/>
    </source>
</evidence>
<feature type="domain" description="HPt" evidence="3">
    <location>
        <begin position="27"/>
        <end position="120"/>
    </location>
</feature>
<name>A0ABT2YJV7_9BURK</name>
<reference evidence="4 5" key="1">
    <citation type="submission" date="2021-11" db="EMBL/GenBank/DDBJ databases">
        <authorList>
            <person name="Liang Q."/>
            <person name="Mou H."/>
            <person name="Liu Z."/>
        </authorList>
    </citation>
    <scope>NUCLEOTIDE SEQUENCE [LARGE SCALE GENOMIC DNA]</scope>
    <source>
        <strain evidence="4 5">CHU3</strain>
    </source>
</reference>
<dbReference type="CDD" id="cd00088">
    <property type="entry name" value="HPT"/>
    <property type="match status" value="1"/>
</dbReference>
<proteinExistence type="predicted"/>
<evidence type="ECO:0000259" key="3">
    <source>
        <dbReference type="PROSITE" id="PS50894"/>
    </source>
</evidence>
<evidence type="ECO:0000256" key="2">
    <source>
        <dbReference type="PROSITE-ProRule" id="PRU00110"/>
    </source>
</evidence>
<keyword evidence="5" id="KW-1185">Reference proteome</keyword>
<dbReference type="Gene3D" id="1.20.120.160">
    <property type="entry name" value="HPT domain"/>
    <property type="match status" value="1"/>
</dbReference>
<evidence type="ECO:0000313" key="5">
    <source>
        <dbReference type="Proteomes" id="UP001209701"/>
    </source>
</evidence>
<accession>A0ABT2YJV7</accession>
<dbReference type="RefSeq" id="WP_263572787.1">
    <property type="nucleotide sequence ID" value="NZ_JAJIRN010000008.1"/>
</dbReference>
<dbReference type="PROSITE" id="PS50894">
    <property type="entry name" value="HPT"/>
    <property type="match status" value="1"/>
</dbReference>
<dbReference type="EMBL" id="JAJIRN010000008">
    <property type="protein sequence ID" value="MCV2370210.1"/>
    <property type="molecule type" value="Genomic_DNA"/>
</dbReference>
<organism evidence="4 5">
    <name type="scientific">Roseateles oligotrophus</name>
    <dbReference type="NCBI Taxonomy" id="1769250"/>
    <lineage>
        <taxon>Bacteria</taxon>
        <taxon>Pseudomonadati</taxon>
        <taxon>Pseudomonadota</taxon>
        <taxon>Betaproteobacteria</taxon>
        <taxon>Burkholderiales</taxon>
        <taxon>Sphaerotilaceae</taxon>
        <taxon>Roseateles</taxon>
    </lineage>
</organism>
<keyword evidence="1" id="KW-0902">Two-component regulatory system</keyword>
<dbReference type="InterPro" id="IPR036641">
    <property type="entry name" value="HPT_dom_sf"/>
</dbReference>
<comment type="caution">
    <text evidence="4">The sequence shown here is derived from an EMBL/GenBank/DDBJ whole genome shotgun (WGS) entry which is preliminary data.</text>
</comment>
<protein>
    <submittedName>
        <fullName evidence="4">Hpt domain-containing protein</fullName>
    </submittedName>
</protein>
<sequence length="124" mass="13298">MTSSSNSVSNSNAIDLPTFTDLQGAAGVEFVVELTETFLEEAPQQIQALHQALRCGDQAAFRRAAHTLKSNGSTFGALAFSALARELELSKLSDLGAEGALMLQRLEDEYRLAAQALKELCHAT</sequence>
<dbReference type="SUPFAM" id="SSF47226">
    <property type="entry name" value="Histidine-containing phosphotransfer domain, HPT domain"/>
    <property type="match status" value="1"/>
</dbReference>
<gene>
    <name evidence="4" type="ORF">LNV07_19190</name>
</gene>
<dbReference type="Proteomes" id="UP001209701">
    <property type="component" value="Unassembled WGS sequence"/>
</dbReference>
<dbReference type="Pfam" id="PF01627">
    <property type="entry name" value="Hpt"/>
    <property type="match status" value="1"/>
</dbReference>
<feature type="modified residue" description="Phosphohistidine" evidence="2">
    <location>
        <position position="66"/>
    </location>
</feature>
<dbReference type="SMART" id="SM00073">
    <property type="entry name" value="HPT"/>
    <property type="match status" value="1"/>
</dbReference>
<evidence type="ECO:0000256" key="1">
    <source>
        <dbReference type="ARBA" id="ARBA00023012"/>
    </source>
</evidence>
<dbReference type="InterPro" id="IPR008207">
    <property type="entry name" value="Sig_transdc_His_kin_Hpt_dom"/>
</dbReference>
<keyword evidence="2" id="KW-0597">Phosphoprotein</keyword>